<dbReference type="EMBL" id="PGOL01000048">
    <property type="protein sequence ID" value="PKI78444.1"/>
    <property type="molecule type" value="Genomic_DNA"/>
</dbReference>
<dbReference type="OrthoDB" id="29853at2759"/>
<dbReference type="InterPro" id="IPR042277">
    <property type="entry name" value="IST1-like"/>
</dbReference>
<dbReference type="PANTHER" id="PTHR12161">
    <property type="entry name" value="IST1 FAMILY MEMBER"/>
    <property type="match status" value="1"/>
</dbReference>
<dbReference type="GeneID" id="116201095"/>
<dbReference type="AlphaFoldDB" id="A0A218X074"/>
<accession>A0A218X074</accession>
<feature type="compositionally biased region" description="Basic and acidic residues" evidence="2">
    <location>
        <begin position="211"/>
        <end position="221"/>
    </location>
</feature>
<evidence type="ECO:0000256" key="2">
    <source>
        <dbReference type="SAM" id="MobiDB-lite"/>
    </source>
</evidence>
<protein>
    <submittedName>
        <fullName evidence="3">Uncharacterized protein</fullName>
    </submittedName>
</protein>
<dbReference type="Pfam" id="PF03398">
    <property type="entry name" value="Ist1"/>
    <property type="match status" value="1"/>
</dbReference>
<evidence type="ECO:0000313" key="3">
    <source>
        <dbReference type="EMBL" id="OWM78176.1"/>
    </source>
</evidence>
<reference evidence="4 6" key="3">
    <citation type="submission" date="2017-11" db="EMBL/GenBank/DDBJ databases">
        <title>De-novo sequencing of pomegranate (Punica granatum L.) genome.</title>
        <authorList>
            <person name="Akparov Z."/>
            <person name="Amiraslanov A."/>
            <person name="Hajiyeva S."/>
            <person name="Abbasov M."/>
            <person name="Kaur K."/>
            <person name="Hamwieh A."/>
            <person name="Solovyev V."/>
            <person name="Salamov A."/>
            <person name="Braich B."/>
            <person name="Kosarev P."/>
            <person name="Mahmoud A."/>
            <person name="Hajiyev E."/>
            <person name="Babayeva S."/>
            <person name="Izzatullayeva V."/>
            <person name="Mammadov A."/>
            <person name="Mammadov A."/>
            <person name="Sharifova S."/>
            <person name="Ojaghi J."/>
            <person name="Eynullazada K."/>
            <person name="Bayramov B."/>
            <person name="Abdulazimova A."/>
            <person name="Shahmuradov I."/>
        </authorList>
    </citation>
    <scope>NUCLEOTIDE SEQUENCE [LARGE SCALE GENOMIC DNA]</scope>
    <source>
        <strain evidence="4">AG2017</strain>
        <strain evidence="6">cv. AG2017</strain>
        <tissue evidence="4">Leaf</tissue>
    </source>
</reference>
<dbReference type="FunFam" id="1.20.1260.60:FF:000002">
    <property type="entry name" value="Vacuolar protein sorting-associated protein IST1"/>
    <property type="match status" value="1"/>
</dbReference>
<proteinExistence type="inferred from homology"/>
<dbReference type="EMBL" id="MTKT01002501">
    <property type="protein sequence ID" value="OWM78176.1"/>
    <property type="molecule type" value="Genomic_DNA"/>
</dbReference>
<organism evidence="3 5">
    <name type="scientific">Punica granatum</name>
    <name type="common">Pomegranate</name>
    <dbReference type="NCBI Taxonomy" id="22663"/>
    <lineage>
        <taxon>Eukaryota</taxon>
        <taxon>Viridiplantae</taxon>
        <taxon>Streptophyta</taxon>
        <taxon>Embryophyta</taxon>
        <taxon>Tracheophyta</taxon>
        <taxon>Spermatophyta</taxon>
        <taxon>Magnoliopsida</taxon>
        <taxon>eudicotyledons</taxon>
        <taxon>Gunneridae</taxon>
        <taxon>Pentapetalae</taxon>
        <taxon>rosids</taxon>
        <taxon>malvids</taxon>
        <taxon>Myrtales</taxon>
        <taxon>Lythraceae</taxon>
        <taxon>Punica</taxon>
    </lineage>
</organism>
<comment type="caution">
    <text evidence="3">The sequence shown here is derived from an EMBL/GenBank/DDBJ whole genome shotgun (WGS) entry which is preliminary data.</text>
</comment>
<reference evidence="3" key="2">
    <citation type="submission" date="2017-06" db="EMBL/GenBank/DDBJ databases">
        <title>The pomegranate genome and the genomics of punicalagin biosynthesis.</title>
        <authorList>
            <person name="Xu C."/>
        </authorList>
    </citation>
    <scope>NUCLEOTIDE SEQUENCE [LARGE SCALE GENOMIC DNA]</scope>
    <source>
        <tissue evidence="3">Fresh leaf</tissue>
    </source>
</reference>
<feature type="compositionally biased region" description="Basic and acidic residues" evidence="2">
    <location>
        <begin position="280"/>
        <end position="304"/>
    </location>
</feature>
<comment type="similarity">
    <text evidence="1">Belongs to the IST1 family.</text>
</comment>
<dbReference type="STRING" id="22663.A0A218X074"/>
<evidence type="ECO:0000313" key="6">
    <source>
        <dbReference type="Proteomes" id="UP000233551"/>
    </source>
</evidence>
<dbReference type="Proteomes" id="UP000233551">
    <property type="component" value="Unassembled WGS sequence"/>
</dbReference>
<dbReference type="Gene3D" id="1.20.1260.60">
    <property type="entry name" value="Vacuolar protein sorting-associated protein Ist1"/>
    <property type="match status" value="1"/>
</dbReference>
<feature type="compositionally biased region" description="Basic and acidic residues" evidence="2">
    <location>
        <begin position="228"/>
        <end position="262"/>
    </location>
</feature>
<feature type="region of interest" description="Disordered" evidence="2">
    <location>
        <begin position="182"/>
        <end position="438"/>
    </location>
</feature>
<feature type="compositionally biased region" description="Polar residues" evidence="2">
    <location>
        <begin position="325"/>
        <end position="335"/>
    </location>
</feature>
<dbReference type="Proteomes" id="UP000197138">
    <property type="component" value="Unassembled WGS sequence"/>
</dbReference>
<evidence type="ECO:0000313" key="5">
    <source>
        <dbReference type="Proteomes" id="UP000197138"/>
    </source>
</evidence>
<feature type="compositionally biased region" description="Basic residues" evidence="2">
    <location>
        <begin position="305"/>
        <end position="315"/>
    </location>
</feature>
<dbReference type="GO" id="GO:0015031">
    <property type="term" value="P:protein transport"/>
    <property type="evidence" value="ECO:0007669"/>
    <property type="project" value="InterPro"/>
</dbReference>
<dbReference type="InterPro" id="IPR005061">
    <property type="entry name" value="Ist1"/>
</dbReference>
<evidence type="ECO:0000313" key="4">
    <source>
        <dbReference type="EMBL" id="PKI78444.1"/>
    </source>
</evidence>
<name>A0A218X074_PUNGR</name>
<keyword evidence="6" id="KW-1185">Reference proteome</keyword>
<feature type="compositionally biased region" description="Basic and acidic residues" evidence="2">
    <location>
        <begin position="383"/>
        <end position="396"/>
    </location>
</feature>
<reference evidence="5" key="1">
    <citation type="journal article" date="2017" name="Plant J.">
        <title>The pomegranate (Punica granatum L.) genome and the genomics of punicalagin biosynthesis.</title>
        <authorList>
            <person name="Qin G."/>
            <person name="Xu C."/>
            <person name="Ming R."/>
            <person name="Tang H."/>
            <person name="Guyot R."/>
            <person name="Kramer E.M."/>
            <person name="Hu Y."/>
            <person name="Yi X."/>
            <person name="Qi Y."/>
            <person name="Xu X."/>
            <person name="Gao Z."/>
            <person name="Pan H."/>
            <person name="Jian J."/>
            <person name="Tian Y."/>
            <person name="Yue Z."/>
            <person name="Xu Y."/>
        </authorList>
    </citation>
    <scope>NUCLEOTIDE SEQUENCE [LARGE SCALE GENOMIC DNA]</scope>
    <source>
        <strain evidence="5">cv. Dabenzi</strain>
    </source>
</reference>
<evidence type="ECO:0000256" key="1">
    <source>
        <dbReference type="ARBA" id="ARBA00005536"/>
    </source>
</evidence>
<sequence>MLEGFLKPKFYKKCKTAIKLTKTRLVTIIKKRNAVEKYLKKDIVDLLNSGLDYNAYGRAEGLLIEQNMSCCYAFIEQFCGSILSNLSVMQKERECPEDCREAAPSLMFAAARFADLPELRELRSLFTEKYGTALENFANKEFVGRLKAGPPSKDVKLQLLRDVANEFSLEWDSKALEQKLFTPPPSVQEHPKNAPPEETEDDSHQWHKRERRDFQPERESEGVGSKLPYEEPKRNERSPPFHYPEEVRSRKDKEEREQEEKKQSRRPSYRNIPPPYIKATPEKEKKVAQEDKAHENEPSPDAKPKPRSVRQRRLKLPLGGEAEQSPRSANTSYSHNEVDEEDRAIDGLLMHYSKKKASPYEPSNRLKGSLRPSPLQESNFSHESSHSRRHASEKAEFGTPPTRASSLPAESTSPTESNENETEKGHHRAKSFLNEMCPGHVHPNLPDYDDLASRIAALRGR</sequence>
<dbReference type="PANTHER" id="PTHR12161:SF60">
    <property type="entry name" value="REGULATOR OF VPS4 ACTIVITY IN THE MVB PATHWAY PROTEIN"/>
    <property type="match status" value="1"/>
</dbReference>
<gene>
    <name evidence="3" type="ORF">CDL15_Pgr014995</name>
    <name evidence="4" type="ORF">CRG98_001156</name>
</gene>